<protein>
    <submittedName>
        <fullName evidence="1">Uncharacterized protein</fullName>
    </submittedName>
</protein>
<evidence type="ECO:0000313" key="2">
    <source>
        <dbReference type="Proteomes" id="UP001501475"/>
    </source>
</evidence>
<dbReference type="RefSeq" id="WP_344063915.1">
    <property type="nucleotide sequence ID" value="NZ_BAAAPN010000034.1"/>
</dbReference>
<gene>
    <name evidence="1" type="ORF">GCM10009810_13470</name>
</gene>
<organism evidence="1 2">
    <name type="scientific">Nostocoides vanveenii</name>
    <dbReference type="NCBI Taxonomy" id="330835"/>
    <lineage>
        <taxon>Bacteria</taxon>
        <taxon>Bacillati</taxon>
        <taxon>Actinomycetota</taxon>
        <taxon>Actinomycetes</taxon>
        <taxon>Micrococcales</taxon>
        <taxon>Intrasporangiaceae</taxon>
        <taxon>Nostocoides</taxon>
    </lineage>
</organism>
<keyword evidence="2" id="KW-1185">Reference proteome</keyword>
<evidence type="ECO:0000313" key="1">
    <source>
        <dbReference type="EMBL" id="GAA1754987.1"/>
    </source>
</evidence>
<accession>A0ABN2KFS2</accession>
<dbReference type="Proteomes" id="UP001501475">
    <property type="component" value="Unassembled WGS sequence"/>
</dbReference>
<reference evidence="1 2" key="1">
    <citation type="journal article" date="2019" name="Int. J. Syst. Evol. Microbiol.">
        <title>The Global Catalogue of Microorganisms (GCM) 10K type strain sequencing project: providing services to taxonomists for standard genome sequencing and annotation.</title>
        <authorList>
            <consortium name="The Broad Institute Genomics Platform"/>
            <consortium name="The Broad Institute Genome Sequencing Center for Infectious Disease"/>
            <person name="Wu L."/>
            <person name="Ma J."/>
        </authorList>
    </citation>
    <scope>NUCLEOTIDE SEQUENCE [LARGE SCALE GENOMIC DNA]</scope>
    <source>
        <strain evidence="1 2">JCM 15591</strain>
    </source>
</reference>
<dbReference type="EMBL" id="BAAAPN010000034">
    <property type="protein sequence ID" value="GAA1754987.1"/>
    <property type="molecule type" value="Genomic_DNA"/>
</dbReference>
<name>A0ABN2KFS2_9MICO</name>
<sequence>MQEGSRGRLTPTAVGWRVVVTAALTVGVWAGTAVGNDQWWPFAPMSQYAFLVQNGQAGIVNSPFMEARLTDGTLERVALSAQGLGIERSEIEGQLPSFIREPSRMQAIAILRARREPDAPRYTAVYLRNRQTRLDAARTEKIIDLASWQVRDPQDPESWDGRP</sequence>
<comment type="caution">
    <text evidence="1">The sequence shown here is derived from an EMBL/GenBank/DDBJ whole genome shotgun (WGS) entry which is preliminary data.</text>
</comment>
<proteinExistence type="predicted"/>